<sequence length="352" mass="40662">MKPFHHKKTVMLNSPKLKKTFSLKHLLVLSLLALLLMSFVTENVFNKQTTAISYKANNDLNKEKSYSLLREKRDVSHTKGRNTIIESDFAKTEFIIFKETTDEGLDKITANLKDLGYTISFKDLVRNDKGEIINLKIYLKNSSRSDIYSMGSSRPYPISPIVMILNCPHYRGKDIVTMLSKKNSIDLPLISHSTYLRISLQKDNSSKNVLHYEIGKYPRRIGTLLLQCFNVNTNRVMRKFKDHKETIFINGTKSTPYELGELSKKLKSNDIISNQKNYLEIREHKKTKNVFFYVDGIPRVFTLPPLVIVDGKEYKDFNFEGLIPENIKTLKSLKDKVVITTHEHALTNPKKQ</sequence>
<organism evidence="1 2">
    <name type="scientific">Flavivirga algicola</name>
    <dbReference type="NCBI Taxonomy" id="2729136"/>
    <lineage>
        <taxon>Bacteria</taxon>
        <taxon>Pseudomonadati</taxon>
        <taxon>Bacteroidota</taxon>
        <taxon>Flavobacteriia</taxon>
        <taxon>Flavobacteriales</taxon>
        <taxon>Flavobacteriaceae</taxon>
        <taxon>Flavivirga</taxon>
    </lineage>
</organism>
<dbReference type="RefSeq" id="WP_169670189.1">
    <property type="nucleotide sequence ID" value="NZ_JABBHF010000002.1"/>
</dbReference>
<keyword evidence="2" id="KW-1185">Reference proteome</keyword>
<reference evidence="1 2" key="1">
    <citation type="submission" date="2020-04" db="EMBL/GenBank/DDBJ databases">
        <title>A Flavivirga sp. nov.</title>
        <authorList>
            <person name="Sun X."/>
        </authorList>
    </citation>
    <scope>NUCLEOTIDE SEQUENCE [LARGE SCALE GENOMIC DNA]</scope>
    <source>
        <strain evidence="1 2">Y03</strain>
    </source>
</reference>
<dbReference type="Proteomes" id="UP000746690">
    <property type="component" value="Unassembled WGS sequence"/>
</dbReference>
<comment type="caution">
    <text evidence="1">The sequence shown here is derived from an EMBL/GenBank/DDBJ whole genome shotgun (WGS) entry which is preliminary data.</text>
</comment>
<protein>
    <submittedName>
        <fullName evidence="1">Uncharacterized protein</fullName>
    </submittedName>
</protein>
<proteinExistence type="predicted"/>
<accession>A0ABX1RSM5</accession>
<gene>
    <name evidence="1" type="ORF">HHX25_03485</name>
</gene>
<name>A0ABX1RSM5_9FLAO</name>
<evidence type="ECO:0000313" key="1">
    <source>
        <dbReference type="EMBL" id="NMH86552.1"/>
    </source>
</evidence>
<evidence type="ECO:0000313" key="2">
    <source>
        <dbReference type="Proteomes" id="UP000746690"/>
    </source>
</evidence>
<dbReference type="EMBL" id="JABBHF010000002">
    <property type="protein sequence ID" value="NMH86552.1"/>
    <property type="molecule type" value="Genomic_DNA"/>
</dbReference>